<dbReference type="CDD" id="cd00431">
    <property type="entry name" value="cysteine_hydrolases"/>
    <property type="match status" value="1"/>
</dbReference>
<evidence type="ECO:0000313" key="3">
    <source>
        <dbReference type="EMBL" id="MBZ7986932.1"/>
    </source>
</evidence>
<dbReference type="Proteomes" id="UP000786183">
    <property type="component" value="Unassembled WGS sequence"/>
</dbReference>
<dbReference type="Gene3D" id="3.40.50.850">
    <property type="entry name" value="Isochorismatase-like"/>
    <property type="match status" value="1"/>
</dbReference>
<dbReference type="RefSeq" id="WP_224325178.1">
    <property type="nucleotide sequence ID" value="NZ_JACGBB010000003.1"/>
</dbReference>
<comment type="caution">
    <text evidence="3">The sequence shown here is derived from an EMBL/GenBank/DDBJ whole genome shotgun (WGS) entry which is preliminary data.</text>
</comment>
<protein>
    <submittedName>
        <fullName evidence="3">Cysteine hydrolase</fullName>
    </submittedName>
</protein>
<reference evidence="3 4" key="1">
    <citation type="submission" date="2020-07" db="EMBL/GenBank/DDBJ databases">
        <title>Transfer of Campylobacter canadensis to the novel genus Avispirillum gen. nov., that also includes two novel species recovered from migratory waterfowl: Avispirillum anseris sp. nov. and Avispirillum brantae sp. nov.</title>
        <authorList>
            <person name="Miller W.G."/>
            <person name="Chapman M.H."/>
            <person name="Yee E."/>
            <person name="Inglis G.D."/>
        </authorList>
    </citation>
    <scope>NUCLEOTIDE SEQUENCE [LARGE SCALE GENOMIC DNA]</scope>
    <source>
        <strain evidence="3 4">L283</strain>
    </source>
</reference>
<dbReference type="InterPro" id="IPR036380">
    <property type="entry name" value="Isochorismatase-like_sf"/>
</dbReference>
<dbReference type="InterPro" id="IPR000868">
    <property type="entry name" value="Isochorismatase-like_dom"/>
</dbReference>
<dbReference type="PANTHER" id="PTHR43540">
    <property type="entry name" value="PEROXYUREIDOACRYLATE/UREIDOACRYLATE AMIDOHYDROLASE-RELATED"/>
    <property type="match status" value="1"/>
</dbReference>
<dbReference type="InterPro" id="IPR050272">
    <property type="entry name" value="Isochorismatase-like_hydrls"/>
</dbReference>
<keyword evidence="4" id="KW-1185">Reference proteome</keyword>
<name>A0ABS7WRH7_9BACT</name>
<dbReference type="SUPFAM" id="SSF52499">
    <property type="entry name" value="Isochorismatase-like hydrolases"/>
    <property type="match status" value="1"/>
</dbReference>
<evidence type="ECO:0000256" key="1">
    <source>
        <dbReference type="ARBA" id="ARBA00022801"/>
    </source>
</evidence>
<evidence type="ECO:0000313" key="4">
    <source>
        <dbReference type="Proteomes" id="UP000786183"/>
    </source>
</evidence>
<gene>
    <name evidence="3" type="ORF">AVCANL283_02200</name>
</gene>
<feature type="domain" description="Isochorismatase-like" evidence="2">
    <location>
        <begin position="4"/>
        <end position="168"/>
    </location>
</feature>
<dbReference type="EMBL" id="JACGBB010000003">
    <property type="protein sequence ID" value="MBZ7986932.1"/>
    <property type="molecule type" value="Genomic_DNA"/>
</dbReference>
<dbReference type="PANTHER" id="PTHR43540:SF6">
    <property type="entry name" value="ISOCHORISMATASE-LIKE DOMAIN-CONTAINING PROTEIN"/>
    <property type="match status" value="1"/>
</dbReference>
<dbReference type="Pfam" id="PF00857">
    <property type="entry name" value="Isochorismatase"/>
    <property type="match status" value="1"/>
</dbReference>
<dbReference type="GO" id="GO:0016787">
    <property type="term" value="F:hydrolase activity"/>
    <property type="evidence" value="ECO:0007669"/>
    <property type="project" value="UniProtKB-KW"/>
</dbReference>
<sequence length="169" mass="19379">MKKILIVIDIQNDFLDGALACDKEKSLIQAAKQKIFSFDGEVIYTQDTHYDDYLDTNEGKHLPITHCIKNSKAWQIPKELLKENAKIFEKNSFCSLELANYLKSIEKEILSIEIIGICTDICVLSNAILLKAFLNNTEIYVHKELTRATSLKNHEEALNMLRQNHINVI</sequence>
<organism evidence="3 4">
    <name type="scientific">Campylobacter canadensis</name>
    <dbReference type="NCBI Taxonomy" id="449520"/>
    <lineage>
        <taxon>Bacteria</taxon>
        <taxon>Pseudomonadati</taxon>
        <taxon>Campylobacterota</taxon>
        <taxon>Epsilonproteobacteria</taxon>
        <taxon>Campylobacterales</taxon>
        <taxon>Campylobacteraceae</taxon>
        <taxon>Campylobacter</taxon>
    </lineage>
</organism>
<accession>A0ABS7WRH7</accession>
<proteinExistence type="predicted"/>
<keyword evidence="1 3" id="KW-0378">Hydrolase</keyword>
<evidence type="ECO:0000259" key="2">
    <source>
        <dbReference type="Pfam" id="PF00857"/>
    </source>
</evidence>